<reference evidence="3" key="1">
    <citation type="submission" date="2013-09" db="EMBL/GenBank/DDBJ databases">
        <title>The Genome Sequence of Anopheles maculatus species B.</title>
        <authorList>
            <consortium name="The Broad Institute Genomics Platform"/>
            <person name="Neafsey D.E."/>
            <person name="Besansky N."/>
            <person name="Howell P."/>
            <person name="Walton C."/>
            <person name="Young S.K."/>
            <person name="Zeng Q."/>
            <person name="Gargeya S."/>
            <person name="Fitzgerald M."/>
            <person name="Haas B."/>
            <person name="Abouelleil A."/>
            <person name="Allen A.W."/>
            <person name="Alvarado L."/>
            <person name="Arachchi H.M."/>
            <person name="Berlin A.M."/>
            <person name="Chapman S.B."/>
            <person name="Gainer-Dewar J."/>
            <person name="Goldberg J."/>
            <person name="Griggs A."/>
            <person name="Gujja S."/>
            <person name="Hansen M."/>
            <person name="Howarth C."/>
            <person name="Imamovic A."/>
            <person name="Ireland A."/>
            <person name="Larimer J."/>
            <person name="McCowan C."/>
            <person name="Murphy C."/>
            <person name="Pearson M."/>
            <person name="Poon T.W."/>
            <person name="Priest M."/>
            <person name="Roberts A."/>
            <person name="Saif S."/>
            <person name="Shea T."/>
            <person name="Sisk P."/>
            <person name="Sykes S."/>
            <person name="Wortman J."/>
            <person name="Nusbaum C."/>
            <person name="Birren B."/>
        </authorList>
    </citation>
    <scope>NUCLEOTIDE SEQUENCE [LARGE SCALE GENOMIC DNA]</scope>
    <source>
        <strain evidence="3">maculatus3</strain>
    </source>
</reference>
<dbReference type="AlphaFoldDB" id="A0A182SR32"/>
<evidence type="ECO:0000313" key="3">
    <source>
        <dbReference type="Proteomes" id="UP000075901"/>
    </source>
</evidence>
<protein>
    <submittedName>
        <fullName evidence="2">Uncharacterized protein</fullName>
    </submittedName>
</protein>
<proteinExistence type="predicted"/>
<evidence type="ECO:0000313" key="2">
    <source>
        <dbReference type="EnsemblMetazoa" id="AMAM011716-PA"/>
    </source>
</evidence>
<name>A0A182SR32_9DIPT</name>
<dbReference type="Proteomes" id="UP000075901">
    <property type="component" value="Unassembled WGS sequence"/>
</dbReference>
<keyword evidence="1" id="KW-0472">Membrane</keyword>
<keyword evidence="1" id="KW-0812">Transmembrane</keyword>
<keyword evidence="3" id="KW-1185">Reference proteome</keyword>
<accession>A0A182SR32</accession>
<dbReference type="EnsemblMetazoa" id="AMAM011716-RA">
    <property type="protein sequence ID" value="AMAM011716-PA"/>
    <property type="gene ID" value="AMAM011716"/>
</dbReference>
<feature type="transmembrane region" description="Helical" evidence="1">
    <location>
        <begin position="116"/>
        <end position="133"/>
    </location>
</feature>
<evidence type="ECO:0000256" key="1">
    <source>
        <dbReference type="SAM" id="Phobius"/>
    </source>
</evidence>
<sequence>MAAAGIRTTRTNTTINIAAAAATASTTAAVVTSVRGTTVATITTITRARNRESKPRTDDYDGDGHEMLMLSRFARESIRIRIMSIRWTMISAALMLISFIWYTLIIPIFHTHMDTVVVRRLLVLFLLSLRWLVRFQHKPKQVHSGSFFATIVIHTDIFIQECSNSTSSLLHLSDKKVKKGETE</sequence>
<organism evidence="2 3">
    <name type="scientific">Anopheles maculatus</name>
    <dbReference type="NCBI Taxonomy" id="74869"/>
    <lineage>
        <taxon>Eukaryota</taxon>
        <taxon>Metazoa</taxon>
        <taxon>Ecdysozoa</taxon>
        <taxon>Arthropoda</taxon>
        <taxon>Hexapoda</taxon>
        <taxon>Insecta</taxon>
        <taxon>Pterygota</taxon>
        <taxon>Neoptera</taxon>
        <taxon>Endopterygota</taxon>
        <taxon>Diptera</taxon>
        <taxon>Nematocera</taxon>
        <taxon>Culicoidea</taxon>
        <taxon>Culicidae</taxon>
        <taxon>Anophelinae</taxon>
        <taxon>Anopheles</taxon>
        <taxon>Anopheles maculatus group</taxon>
    </lineage>
</organism>
<keyword evidence="1" id="KW-1133">Transmembrane helix</keyword>
<feature type="transmembrane region" description="Helical" evidence="1">
    <location>
        <begin position="87"/>
        <end position="110"/>
    </location>
</feature>
<reference evidence="2" key="2">
    <citation type="submission" date="2020-05" db="UniProtKB">
        <authorList>
            <consortium name="EnsemblMetazoa"/>
        </authorList>
    </citation>
    <scope>IDENTIFICATION</scope>
    <source>
        <strain evidence="2">maculatus3</strain>
    </source>
</reference>
<dbReference type="VEuPathDB" id="VectorBase:AMAM011716"/>